<gene>
    <name evidence="2" type="ORF">BaOVIS_017840</name>
</gene>
<feature type="transmembrane region" description="Helical" evidence="1">
    <location>
        <begin position="12"/>
        <end position="30"/>
    </location>
</feature>
<feature type="transmembrane region" description="Helical" evidence="1">
    <location>
        <begin position="62"/>
        <end position="83"/>
    </location>
</feature>
<keyword evidence="1" id="KW-0472">Membrane</keyword>
<evidence type="ECO:0000313" key="3">
    <source>
        <dbReference type="Proteomes" id="UP001057455"/>
    </source>
</evidence>
<dbReference type="Proteomes" id="UP001057455">
    <property type="component" value="Unassembled WGS sequence"/>
</dbReference>
<keyword evidence="1" id="KW-0812">Transmembrane</keyword>
<feature type="transmembrane region" description="Helical" evidence="1">
    <location>
        <begin position="95"/>
        <end position="113"/>
    </location>
</feature>
<evidence type="ECO:0000256" key="1">
    <source>
        <dbReference type="SAM" id="Phobius"/>
    </source>
</evidence>
<evidence type="ECO:0000313" key="2">
    <source>
        <dbReference type="EMBL" id="GFE54380.1"/>
    </source>
</evidence>
<keyword evidence="3" id="KW-1185">Reference proteome</keyword>
<sequence>MDHYRSITSTLQLMALVVSMLCGGTALQLVSAGKPEIPDVTQIAGATQGAIKAGTKWWKSKTTWIIVALLMVVVLGVCIYFCATKSGEPGAQAGAGTAIGVALLVIGAIIYFYRRDIQKAYRDLTKKPSLVGPRQ</sequence>
<comment type="caution">
    <text evidence="2">The sequence shown here is derived from an EMBL/GenBank/DDBJ whole genome shotgun (WGS) entry which is preliminary data.</text>
</comment>
<keyword evidence="1" id="KW-1133">Transmembrane helix</keyword>
<dbReference type="AlphaFoldDB" id="A0A9W5TBD2"/>
<name>A0A9W5TBD2_BABOV</name>
<protein>
    <submittedName>
        <fullName evidence="2">Shikimate dehydrogenase, putative</fullName>
    </submittedName>
</protein>
<proteinExistence type="predicted"/>
<organism evidence="2 3">
    <name type="scientific">Babesia ovis</name>
    <dbReference type="NCBI Taxonomy" id="5869"/>
    <lineage>
        <taxon>Eukaryota</taxon>
        <taxon>Sar</taxon>
        <taxon>Alveolata</taxon>
        <taxon>Apicomplexa</taxon>
        <taxon>Aconoidasida</taxon>
        <taxon>Piroplasmida</taxon>
        <taxon>Babesiidae</taxon>
        <taxon>Babesia</taxon>
    </lineage>
</organism>
<dbReference type="EMBL" id="BLIY01000015">
    <property type="protein sequence ID" value="GFE54380.1"/>
    <property type="molecule type" value="Genomic_DNA"/>
</dbReference>
<reference evidence="2" key="1">
    <citation type="submission" date="2019-12" db="EMBL/GenBank/DDBJ databases">
        <title>Genome sequence of Babesia ovis.</title>
        <authorList>
            <person name="Yamagishi J."/>
            <person name="Sevinc F."/>
            <person name="Xuan X."/>
        </authorList>
    </citation>
    <scope>NUCLEOTIDE SEQUENCE</scope>
    <source>
        <strain evidence="2">Selcuk</strain>
    </source>
</reference>
<accession>A0A9W5TBD2</accession>